<accession>A0A9D2PCG4</accession>
<protein>
    <recommendedName>
        <fullName evidence="3">TIGR02646 family protein</fullName>
    </recommendedName>
</protein>
<sequence length="219" mass="25918">MVKIERSQFAPPSLKIEKEKGTKNYRSEDVIMQLNRDFHGKCYLCEISQLQSVEVEHLRSHHNGRDRERMFDWNNLFYSCAHCNGVKNKKKYEDCILDCCQVEPEEYISQELKNGRVQVTALKESREAHMTAELITECFEQRNTGIRILECQVRVDALQETMAVLYRSLRAYKNKPTPRNLRTLQGLLNRDHRFAGFTRTYVRKHIKEYPDLSREVSLE</sequence>
<evidence type="ECO:0000313" key="2">
    <source>
        <dbReference type="Proteomes" id="UP000823883"/>
    </source>
</evidence>
<organism evidence="1 2">
    <name type="scientific">Candidatus Lachnoclostridium pullistercoris</name>
    <dbReference type="NCBI Taxonomy" id="2838632"/>
    <lineage>
        <taxon>Bacteria</taxon>
        <taxon>Bacillati</taxon>
        <taxon>Bacillota</taxon>
        <taxon>Clostridia</taxon>
        <taxon>Lachnospirales</taxon>
        <taxon>Lachnospiraceae</taxon>
    </lineage>
</organism>
<dbReference type="Proteomes" id="UP000823883">
    <property type="component" value="Unassembled WGS sequence"/>
</dbReference>
<proteinExistence type="predicted"/>
<reference evidence="1" key="1">
    <citation type="journal article" date="2021" name="PeerJ">
        <title>Extensive microbial diversity within the chicken gut microbiome revealed by metagenomics and culture.</title>
        <authorList>
            <person name="Gilroy R."/>
            <person name="Ravi A."/>
            <person name="Getino M."/>
            <person name="Pursley I."/>
            <person name="Horton D.L."/>
            <person name="Alikhan N.F."/>
            <person name="Baker D."/>
            <person name="Gharbi K."/>
            <person name="Hall N."/>
            <person name="Watson M."/>
            <person name="Adriaenssens E.M."/>
            <person name="Foster-Nyarko E."/>
            <person name="Jarju S."/>
            <person name="Secka A."/>
            <person name="Antonio M."/>
            <person name="Oren A."/>
            <person name="Chaudhuri R.R."/>
            <person name="La Ragione R."/>
            <person name="Hildebrand F."/>
            <person name="Pallen M.J."/>
        </authorList>
    </citation>
    <scope>NUCLEOTIDE SEQUENCE</scope>
    <source>
        <strain evidence="1">CHK183-5548</strain>
    </source>
</reference>
<evidence type="ECO:0008006" key="3">
    <source>
        <dbReference type="Google" id="ProtNLM"/>
    </source>
</evidence>
<gene>
    <name evidence="1" type="ORF">IAA04_03460</name>
</gene>
<reference evidence="1" key="2">
    <citation type="submission" date="2021-04" db="EMBL/GenBank/DDBJ databases">
        <authorList>
            <person name="Gilroy R."/>
        </authorList>
    </citation>
    <scope>NUCLEOTIDE SEQUENCE</scope>
    <source>
        <strain evidence="1">CHK183-5548</strain>
    </source>
</reference>
<dbReference type="AlphaFoldDB" id="A0A9D2PCG4"/>
<name>A0A9D2PCG4_9FIRM</name>
<dbReference type="Gene3D" id="1.10.30.50">
    <property type="match status" value="1"/>
</dbReference>
<evidence type="ECO:0000313" key="1">
    <source>
        <dbReference type="EMBL" id="HJC47093.1"/>
    </source>
</evidence>
<comment type="caution">
    <text evidence="1">The sequence shown here is derived from an EMBL/GenBank/DDBJ whole genome shotgun (WGS) entry which is preliminary data.</text>
</comment>
<dbReference type="EMBL" id="DWWL01000021">
    <property type="protein sequence ID" value="HJC47093.1"/>
    <property type="molecule type" value="Genomic_DNA"/>
</dbReference>